<dbReference type="AlphaFoldDB" id="A0A7C4MLZ1"/>
<dbReference type="PANTHER" id="PTHR21530">
    <property type="entry name" value="PHEROMONE SHUTDOWN PROTEIN"/>
    <property type="match status" value="1"/>
</dbReference>
<proteinExistence type="predicted"/>
<dbReference type="CDD" id="cd14726">
    <property type="entry name" value="TraB_PrgY-like"/>
    <property type="match status" value="1"/>
</dbReference>
<keyword evidence="1" id="KW-0472">Membrane</keyword>
<dbReference type="InterPro" id="IPR005230">
    <property type="entry name" value="TraB_bac"/>
</dbReference>
<name>A0A7C4MLZ1_9BACT</name>
<protein>
    <submittedName>
        <fullName evidence="2">TraB/GumN family protein</fullName>
    </submittedName>
</protein>
<dbReference type="EMBL" id="DSUH01000164">
    <property type="protein sequence ID" value="HGU32582.1"/>
    <property type="molecule type" value="Genomic_DNA"/>
</dbReference>
<accession>A0A7C4MLZ1</accession>
<feature type="transmembrane region" description="Helical" evidence="1">
    <location>
        <begin position="255"/>
        <end position="273"/>
    </location>
</feature>
<dbReference type="Pfam" id="PF01963">
    <property type="entry name" value="TraB_PrgY_gumN"/>
    <property type="match status" value="1"/>
</dbReference>
<sequence>MNEETASEPNGLIRRIRLSDDRELILVGTAHVSRASRDLVREVIETEQPDTVCVELCESRYQAIRQKEQWQEMDIVKVIKENKTFLLFSSLLLSSFQRRIARNLDIQPGAEMIQAVESAEALGARIVLADRDVRTTLTRAWQAIPFLGKIRLLAQLLSTMFGADDISEEDIEAIKQQDVMETLMADMGKYHPQLKRILIDERDHYLAGRIREEAGQRTVVVVGAGHLNGIVAHLNEPVDLAALGTTAEKGRFSGWLGWGMCGLVLAIIAAGFFMGGSHVGGKMMLSWVLITGILAGVGAVAALAHPLTILSSVVAAPLTTLHPLIAVGWVSGLVEAWYRKPRVRDIESLPEDILTVKGFWKNQVTRILLVVIFTNLGASIGTFIGIPTLLHMM</sequence>
<comment type="caution">
    <text evidence="2">The sequence shown here is derived from an EMBL/GenBank/DDBJ whole genome shotgun (WGS) entry which is preliminary data.</text>
</comment>
<gene>
    <name evidence="2" type="ORF">ENS29_06985</name>
</gene>
<feature type="transmembrane region" description="Helical" evidence="1">
    <location>
        <begin position="367"/>
        <end position="390"/>
    </location>
</feature>
<dbReference type="InterPro" id="IPR046345">
    <property type="entry name" value="TraB_PrgY-like"/>
</dbReference>
<feature type="transmembrane region" description="Helical" evidence="1">
    <location>
        <begin position="285"/>
        <end position="303"/>
    </location>
</feature>
<feature type="transmembrane region" description="Helical" evidence="1">
    <location>
        <begin position="309"/>
        <end position="334"/>
    </location>
</feature>
<keyword evidence="1" id="KW-0812">Transmembrane</keyword>
<keyword evidence="1" id="KW-1133">Transmembrane helix</keyword>
<organism evidence="2">
    <name type="scientific">Desulfatirhabdium butyrativorans</name>
    <dbReference type="NCBI Taxonomy" id="340467"/>
    <lineage>
        <taxon>Bacteria</taxon>
        <taxon>Pseudomonadati</taxon>
        <taxon>Thermodesulfobacteriota</taxon>
        <taxon>Desulfobacteria</taxon>
        <taxon>Desulfobacterales</taxon>
        <taxon>Desulfatirhabdiaceae</taxon>
        <taxon>Desulfatirhabdium</taxon>
    </lineage>
</organism>
<evidence type="ECO:0000256" key="1">
    <source>
        <dbReference type="SAM" id="Phobius"/>
    </source>
</evidence>
<dbReference type="InterPro" id="IPR002816">
    <property type="entry name" value="TraB/PrgY/GumN_fam"/>
</dbReference>
<evidence type="ECO:0000313" key="2">
    <source>
        <dbReference type="EMBL" id="HGU32582.1"/>
    </source>
</evidence>
<reference evidence="2" key="1">
    <citation type="journal article" date="2020" name="mSystems">
        <title>Genome- and Community-Level Interaction Insights into Carbon Utilization and Element Cycling Functions of Hydrothermarchaeota in Hydrothermal Sediment.</title>
        <authorList>
            <person name="Zhou Z."/>
            <person name="Liu Y."/>
            <person name="Xu W."/>
            <person name="Pan J."/>
            <person name="Luo Z.H."/>
            <person name="Li M."/>
        </authorList>
    </citation>
    <scope>NUCLEOTIDE SEQUENCE [LARGE SCALE GENOMIC DNA]</scope>
    <source>
        <strain evidence="2">SpSt-477</strain>
    </source>
</reference>
<dbReference type="PANTHER" id="PTHR21530:SF7">
    <property type="entry name" value="TRAB DOMAIN-CONTAINING PROTEIN"/>
    <property type="match status" value="1"/>
</dbReference>
<dbReference type="NCBIfam" id="TIGR00261">
    <property type="entry name" value="traB"/>
    <property type="match status" value="1"/>
</dbReference>